<feature type="region of interest" description="Disordered" evidence="2">
    <location>
        <begin position="630"/>
        <end position="655"/>
    </location>
</feature>
<dbReference type="Proteomes" id="UP000243374">
    <property type="component" value="Unassembled WGS sequence"/>
</dbReference>
<feature type="region of interest" description="Disordered" evidence="2">
    <location>
        <begin position="400"/>
        <end position="535"/>
    </location>
</feature>
<feature type="coiled-coil region" evidence="1">
    <location>
        <begin position="573"/>
        <end position="615"/>
    </location>
</feature>
<feature type="region of interest" description="Disordered" evidence="2">
    <location>
        <begin position="855"/>
        <end position="925"/>
    </location>
</feature>
<dbReference type="EMBL" id="FOSF01000016">
    <property type="protein sequence ID" value="SFK03262.1"/>
    <property type="molecule type" value="Genomic_DNA"/>
</dbReference>
<evidence type="ECO:0000313" key="4">
    <source>
        <dbReference type="Proteomes" id="UP000243374"/>
    </source>
</evidence>
<feature type="compositionally biased region" description="Polar residues" evidence="2">
    <location>
        <begin position="709"/>
        <end position="718"/>
    </location>
</feature>
<protein>
    <recommendedName>
        <fullName evidence="5">Hook-length control protein FliK</fullName>
    </recommendedName>
</protein>
<evidence type="ECO:0008006" key="5">
    <source>
        <dbReference type="Google" id="ProtNLM"/>
    </source>
</evidence>
<feature type="region of interest" description="Disordered" evidence="2">
    <location>
        <begin position="999"/>
        <end position="1027"/>
    </location>
</feature>
<feature type="compositionally biased region" description="Basic and acidic residues" evidence="2">
    <location>
        <begin position="472"/>
        <end position="485"/>
    </location>
</feature>
<reference evidence="3 4" key="1">
    <citation type="submission" date="2016-10" db="EMBL/GenBank/DDBJ databases">
        <authorList>
            <person name="Varghese N."/>
            <person name="Submissions S."/>
        </authorList>
    </citation>
    <scope>NUCLEOTIDE SEQUENCE [LARGE SCALE GENOMIC DNA]</scope>
    <source>
        <strain evidence="3 4">22B</strain>
    </source>
</reference>
<keyword evidence="1" id="KW-0175">Coiled coil</keyword>
<organism evidence="3 4">
    <name type="scientific">Succinivibrio dextrinosolvens</name>
    <dbReference type="NCBI Taxonomy" id="83771"/>
    <lineage>
        <taxon>Bacteria</taxon>
        <taxon>Pseudomonadati</taxon>
        <taxon>Pseudomonadota</taxon>
        <taxon>Gammaproteobacteria</taxon>
        <taxon>Aeromonadales</taxon>
        <taxon>Succinivibrionaceae</taxon>
        <taxon>Succinivibrio</taxon>
    </lineage>
</organism>
<feature type="region of interest" description="Disordered" evidence="2">
    <location>
        <begin position="1"/>
        <end position="31"/>
    </location>
</feature>
<gene>
    <name evidence="3" type="ORF">SAMN04487865_101625</name>
</gene>
<evidence type="ECO:0000256" key="1">
    <source>
        <dbReference type="SAM" id="Coils"/>
    </source>
</evidence>
<feature type="compositionally biased region" description="Polar residues" evidence="2">
    <location>
        <begin position="459"/>
        <end position="471"/>
    </location>
</feature>
<feature type="region of interest" description="Disordered" evidence="2">
    <location>
        <begin position="1364"/>
        <end position="1383"/>
    </location>
</feature>
<feature type="region of interest" description="Disordered" evidence="2">
    <location>
        <begin position="305"/>
        <end position="336"/>
    </location>
</feature>
<dbReference type="OrthoDB" id="7051161at2"/>
<sequence>MDNLDIEVKSSEKVQSEVSVSENETKAAKEPARINTQATANYISVMSRQKGLLAESSQRTYNQLSSSLNTYVQDPQSVKDIDIDRESSSMGHYRKLTVQVINRDPSLQEKVAQDLSSSKEMVRSRDAASTLEQNMKKLPDSLSEGVPAGKNLSKLICQSVVNLTDYENMGAGLQRDLAIREVYPPQSELSLRSKIATSDALSASIAYVKSNQPEVLEKLEVDAPVEKPKPGTSTPQIMTRYLRKALDEFPEGSTYLDIFKQNRQKAEASGTENEYNDDISKNTAKRIHDLIHKAAVTARKGNLIPATDRDAKAQSPETAVNEENVKTASEGKMRDASTLTLSELSARAAKLQQQFREERIRLAAEGKLPDPATRQSLSNVNEQDIKKVDESFERTLSQTKASLEQVKPQTQSEAKTLQAESAKGEQLRTEAQKTATEQPKPEVKAEIQSVKTKLVKNEAVQSRNETVNNESVKPEKENLKTEQPKAEVSAPKAEILKNETAALRGETVSNEQKPVQNTEIQTKPPQNTEKSQLSPDDIKKLALEAVKEALKESVKTQLEVSQNSAKAAASEVVSELKAQLEVSQNSAKAAASEVVSELKAQLEASQNNAREMASMVKEALALRAQELSERNRVQSPVEPQIQNDKAKPDLKQSTVSEFQSSPVKVSYSTSMASYGYTSSALFDLSSYHKAQRIADESLVQDFTSSTTQGKISKQQQQLENEETAPKVQDETDKISTAELLKQRVNADGSEIEELVQNEEAPLSNQPLNSEEAVSEEAIAVNTENVAQVPQTPSAPQVQNEETYVNPAAVQTSETSAALQQNQELTQNQAPQTDPNLNRLYSQISTEAQSRILNAAPEGNVPVQEQVTPQTKTPVQNTAEQTATDVETEQKMTQRSVQEESSVQNNENRSAQIQEEERQAELRQAAAENASAVALDNDAVKNQSEQAVNSTQQPLHQNSASMAYQNVALQQNTAAVEQPQNIYANLPELHQSYPETAEDLPELHQNDNPEPKKASTEELKQNTLPPKEVQGDHEIIKKDSQIIITRSNPAAQTNPDAQIEASKAEQMALQNAQRQAALTSGGNATQSTVQNTVTNMTEQVLVTQSGTVISQPQPKSPNMNPIEAQSAGLNQNMTIAQAQAMTEALDKAEAEEIAKAQAQAQSLAAQSEQNTDSNGLLDVEAENSAPVPNPFTSNFSTISGVGVSATATGENASVLNSTGPQSSGVTLEHQAQMQSRIVEAQNLDDVAADDTPISNPDNDVFEEILDPEKKGINSDFKSAVQNRPSFLSGFNAGLGNSLETPLNSNSGATAEQNIQTKILTQTVPEDELDDGIIPKDVKNLEKDRTSSENKESLEEFKISAVPSKTPGAAAITNGRSEPIPDPTVVNDMGEIKEKSGFFSRLASIFSKKTDEVRSESQNLQLNSASASAALMSQNSGRESPLDAYTHALKAQINNQALPQVVRDQAKELLKKFENPINDLPSVTNWLSFTSSPLSTNSSMSLALHQWAFLLLSIRFSQLGKSVDKFLKKDVDLMEDKFDAELKKLSKELGSGSRGTISSLIDETFEQISRMQKPLKENLPALFQYIPLPPSYDGGKEGAFNARPVVEEDGKKSWHLTFVFDLQGIGPVEIKAVAKLPELKLSVIASSVEGLQKVQEALPVLKEQLQQAGITTRSAMARLGNVHIQNTVASPDVSPHERNSDGTTLSVDI</sequence>
<feature type="compositionally biased region" description="Polar residues" evidence="2">
    <location>
        <begin position="862"/>
        <end position="907"/>
    </location>
</feature>
<evidence type="ECO:0000313" key="3">
    <source>
        <dbReference type="EMBL" id="SFK03262.1"/>
    </source>
</evidence>
<feature type="region of interest" description="Disordered" evidence="2">
    <location>
        <begin position="1685"/>
        <end position="1707"/>
    </location>
</feature>
<dbReference type="RefSeq" id="WP_074840273.1">
    <property type="nucleotide sequence ID" value="NZ_CP047056.1"/>
</dbReference>
<feature type="compositionally biased region" description="Polar residues" evidence="2">
    <location>
        <begin position="400"/>
        <end position="419"/>
    </location>
</feature>
<feature type="region of interest" description="Disordered" evidence="2">
    <location>
        <begin position="709"/>
        <end position="730"/>
    </location>
</feature>
<feature type="compositionally biased region" description="Basic and acidic residues" evidence="2">
    <location>
        <begin position="422"/>
        <end position="431"/>
    </location>
</feature>
<keyword evidence="4" id="KW-1185">Reference proteome</keyword>
<feature type="compositionally biased region" description="Basic and acidic residues" evidence="2">
    <location>
        <begin position="323"/>
        <end position="335"/>
    </location>
</feature>
<accession>A0A662Z8L4</accession>
<proteinExistence type="predicted"/>
<name>A0A662Z8L4_9GAMM</name>
<feature type="compositionally biased region" description="Polar residues" evidence="2">
    <location>
        <begin position="507"/>
        <end position="534"/>
    </location>
</feature>
<feature type="compositionally biased region" description="Basic and acidic residues" evidence="2">
    <location>
        <begin position="1"/>
        <end position="15"/>
    </location>
</feature>
<feature type="compositionally biased region" description="Basic and acidic residues" evidence="2">
    <location>
        <begin position="1000"/>
        <end position="1019"/>
    </location>
</feature>
<evidence type="ECO:0000256" key="2">
    <source>
        <dbReference type="SAM" id="MobiDB-lite"/>
    </source>
</evidence>